<dbReference type="EMBL" id="BDDX01000001">
    <property type="protein sequence ID" value="GAT90049.1"/>
    <property type="molecule type" value="Genomic_DNA"/>
</dbReference>
<evidence type="ECO:0000313" key="2">
    <source>
        <dbReference type="Proteomes" id="UP000186588"/>
    </source>
</evidence>
<dbReference type="Proteomes" id="UP000186588">
    <property type="component" value="Unassembled WGS sequence"/>
</dbReference>
<comment type="caution">
    <text evidence="1">The sequence shown here is derived from an EMBL/GenBank/DDBJ whole genome shotgun (WGS) entry which is preliminary data.</text>
</comment>
<dbReference type="AlphaFoldDB" id="A0A1L8CFS1"/>
<sequence>MQRKLTTGSWIKLKRFLQISLKILSERAVKFYINSDSNANIMWNAFINGATTIDAEKISNMNAPELSVFVYAMKKRIESQRNLYSGMLGGV</sequence>
<gene>
    <name evidence="1" type="ORF">FF306_00140</name>
</gene>
<organism evidence="1 2">
    <name type="scientific">Apilactobacillus kunkeei</name>
    <dbReference type="NCBI Taxonomy" id="148814"/>
    <lineage>
        <taxon>Bacteria</taxon>
        <taxon>Bacillati</taxon>
        <taxon>Bacillota</taxon>
        <taxon>Bacilli</taxon>
        <taxon>Lactobacillales</taxon>
        <taxon>Lactobacillaceae</taxon>
        <taxon>Apilactobacillus</taxon>
    </lineage>
</organism>
<accession>A0A1L8CFS1</accession>
<name>A0A1L8CFS1_9LACO</name>
<dbReference type="RefSeq" id="WP_148562253.1">
    <property type="nucleotide sequence ID" value="NZ_JAJIAT010000003.1"/>
</dbReference>
<evidence type="ECO:0000313" key="1">
    <source>
        <dbReference type="EMBL" id="GAT90049.1"/>
    </source>
</evidence>
<protein>
    <submittedName>
        <fullName evidence="1">Uncharacterized protein</fullName>
    </submittedName>
</protein>
<reference evidence="1 2" key="1">
    <citation type="journal article" date="2016" name="Syst. Appl. Microbiol.">
        <title>Genomic characterization of a fructophilic bee symbiont Lactobacillus kunkeei reveals its niche-specific adaptation.</title>
        <authorList>
            <person name="Maeno S."/>
            <person name="Tanizawa Y."/>
            <person name="Kanesaki Y."/>
            <person name="Kubota E."/>
            <person name="Kumar H."/>
            <person name="Dicks L."/>
            <person name="Salminen S."/>
            <person name="Nakagawa J."/>
            <person name="Arita M."/>
            <person name="Endo A."/>
        </authorList>
    </citation>
    <scope>NUCLEOTIDE SEQUENCE [LARGE SCALE GENOMIC DNA]</scope>
    <source>
        <strain evidence="1 2">FF30-6</strain>
    </source>
</reference>
<proteinExistence type="predicted"/>